<proteinExistence type="predicted"/>
<sequence length="160" mass="18865">MDKNVLDNANELINYNLNNYLYYRSMKSWTDRNGWKGFSNLLNKQSMYALKDSEIIENYLRQLGYVVSFEKMDKIENGIENLQDVIKAVVKTEKKLCNKYDEIVLKAREEKNYEIEIFFKNLLANQTKVVSYIEPLELRMKRIGKKSNGLFILNSSLAKL</sequence>
<dbReference type="EMBL" id="CP066744">
    <property type="protein sequence ID" value="QQK07167.1"/>
    <property type="molecule type" value="Genomic_DNA"/>
</dbReference>
<evidence type="ECO:0000313" key="2">
    <source>
        <dbReference type="Proteomes" id="UP000595814"/>
    </source>
</evidence>
<gene>
    <name evidence="1" type="ORF">JFY71_07495</name>
</gene>
<evidence type="ECO:0000313" key="1">
    <source>
        <dbReference type="EMBL" id="QQK07167.1"/>
    </source>
</evidence>
<name>A0AC61MNQ5_9FIRM</name>
<dbReference type="Proteomes" id="UP000595814">
    <property type="component" value="Chromosome"/>
</dbReference>
<protein>
    <submittedName>
        <fullName evidence="1">Uncharacterized protein</fullName>
    </submittedName>
</protein>
<organism evidence="1 2">
    <name type="scientific">Miniphocaeibacter halophilus</name>
    <dbReference type="NCBI Taxonomy" id="2931922"/>
    <lineage>
        <taxon>Bacteria</taxon>
        <taxon>Bacillati</taxon>
        <taxon>Bacillota</taxon>
        <taxon>Tissierellia</taxon>
        <taxon>Tissierellales</taxon>
        <taxon>Peptoniphilaceae</taxon>
        <taxon>Miniphocaeibacter</taxon>
    </lineage>
</organism>
<keyword evidence="2" id="KW-1185">Reference proteome</keyword>
<accession>A0AC61MNQ5</accession>
<reference evidence="1 2" key="1">
    <citation type="journal article" date="2022" name="Int. J. Syst. Evol. Microbiol.">
        <title>Miniphocaeibacter halophilus sp. nov., an ammonium-tolerant acetate-producing bacterium isolated from a biogas system.</title>
        <authorList>
            <person name="Schnurer A."/>
            <person name="Singh A."/>
            <person name="Bi S."/>
            <person name="Qiao W."/>
            <person name="Westerholm M."/>
        </authorList>
    </citation>
    <scope>NUCLEOTIDE SEQUENCE [LARGE SCALE GENOMIC DNA]</scope>
    <source>
        <strain evidence="1 2">AMB_01</strain>
    </source>
</reference>